<sequence length="70" mass="7872">MALDNLDCPPLPVRWFYAVDVPSWDPLKTPKSNNSKTPPEEKCPMVWVPFSKRDSNSLEAAFKLGVPGKK</sequence>
<gene>
    <name evidence="1" type="ORF">RPERSI_LOCUS21457</name>
</gene>
<dbReference type="EMBL" id="CAJVQC010062864">
    <property type="protein sequence ID" value="CAG8803126.1"/>
    <property type="molecule type" value="Genomic_DNA"/>
</dbReference>
<dbReference type="Proteomes" id="UP000789920">
    <property type="component" value="Unassembled WGS sequence"/>
</dbReference>
<proteinExistence type="predicted"/>
<keyword evidence="2" id="KW-1185">Reference proteome</keyword>
<organism evidence="1 2">
    <name type="scientific">Racocetra persica</name>
    <dbReference type="NCBI Taxonomy" id="160502"/>
    <lineage>
        <taxon>Eukaryota</taxon>
        <taxon>Fungi</taxon>
        <taxon>Fungi incertae sedis</taxon>
        <taxon>Mucoromycota</taxon>
        <taxon>Glomeromycotina</taxon>
        <taxon>Glomeromycetes</taxon>
        <taxon>Diversisporales</taxon>
        <taxon>Gigasporaceae</taxon>
        <taxon>Racocetra</taxon>
    </lineage>
</organism>
<comment type="caution">
    <text evidence="1">The sequence shown here is derived from an EMBL/GenBank/DDBJ whole genome shotgun (WGS) entry which is preliminary data.</text>
</comment>
<evidence type="ECO:0000313" key="2">
    <source>
        <dbReference type="Proteomes" id="UP000789920"/>
    </source>
</evidence>
<accession>A0ACA9RR00</accession>
<protein>
    <submittedName>
        <fullName evidence="1">18200_t:CDS:1</fullName>
    </submittedName>
</protein>
<reference evidence="1" key="1">
    <citation type="submission" date="2021-06" db="EMBL/GenBank/DDBJ databases">
        <authorList>
            <person name="Kallberg Y."/>
            <person name="Tangrot J."/>
            <person name="Rosling A."/>
        </authorList>
    </citation>
    <scope>NUCLEOTIDE SEQUENCE</scope>
    <source>
        <strain evidence="1">MA461A</strain>
    </source>
</reference>
<feature type="non-terminal residue" evidence="1">
    <location>
        <position position="70"/>
    </location>
</feature>
<name>A0ACA9RR00_9GLOM</name>
<evidence type="ECO:0000313" key="1">
    <source>
        <dbReference type="EMBL" id="CAG8803126.1"/>
    </source>
</evidence>